<evidence type="ECO:0000256" key="1">
    <source>
        <dbReference type="ARBA" id="ARBA00023015"/>
    </source>
</evidence>
<feature type="compositionally biased region" description="Basic residues" evidence="4">
    <location>
        <begin position="9"/>
        <end position="19"/>
    </location>
</feature>
<comment type="caution">
    <text evidence="6">The sequence shown here is derived from an EMBL/GenBank/DDBJ whole genome shotgun (WGS) entry which is preliminary data.</text>
</comment>
<dbReference type="Pfam" id="PF00392">
    <property type="entry name" value="GntR"/>
    <property type="match status" value="1"/>
</dbReference>
<evidence type="ECO:0000259" key="5">
    <source>
        <dbReference type="PROSITE" id="PS50949"/>
    </source>
</evidence>
<dbReference type="SUPFAM" id="SSF46785">
    <property type="entry name" value="Winged helix' DNA-binding domain"/>
    <property type="match status" value="1"/>
</dbReference>
<dbReference type="InterPro" id="IPR008920">
    <property type="entry name" value="TF_FadR/GntR_C"/>
</dbReference>
<evidence type="ECO:0000313" key="7">
    <source>
        <dbReference type="Proteomes" id="UP000253094"/>
    </source>
</evidence>
<dbReference type="Gene3D" id="1.10.10.10">
    <property type="entry name" value="Winged helix-like DNA-binding domain superfamily/Winged helix DNA-binding domain"/>
    <property type="match status" value="1"/>
</dbReference>
<evidence type="ECO:0000256" key="2">
    <source>
        <dbReference type="ARBA" id="ARBA00023125"/>
    </source>
</evidence>
<proteinExistence type="predicted"/>
<evidence type="ECO:0000256" key="4">
    <source>
        <dbReference type="SAM" id="MobiDB-lite"/>
    </source>
</evidence>
<keyword evidence="7" id="KW-1185">Reference proteome</keyword>
<accession>A0A367F6E7</accession>
<dbReference type="PANTHER" id="PTHR43537">
    <property type="entry name" value="TRANSCRIPTIONAL REGULATOR, GNTR FAMILY"/>
    <property type="match status" value="1"/>
</dbReference>
<evidence type="ECO:0000256" key="3">
    <source>
        <dbReference type="ARBA" id="ARBA00023163"/>
    </source>
</evidence>
<keyword evidence="3" id="KW-0804">Transcription</keyword>
<feature type="region of interest" description="Disordered" evidence="4">
    <location>
        <begin position="1"/>
        <end position="52"/>
    </location>
</feature>
<dbReference type="PROSITE" id="PS50949">
    <property type="entry name" value="HTH_GNTR"/>
    <property type="match status" value="1"/>
</dbReference>
<dbReference type="Gene3D" id="1.20.120.530">
    <property type="entry name" value="GntR ligand-binding domain-like"/>
    <property type="match status" value="1"/>
</dbReference>
<dbReference type="InterPro" id="IPR000524">
    <property type="entry name" value="Tscrpt_reg_HTH_GntR"/>
</dbReference>
<dbReference type="PANTHER" id="PTHR43537:SF5">
    <property type="entry name" value="UXU OPERON TRANSCRIPTIONAL REGULATOR"/>
    <property type="match status" value="1"/>
</dbReference>
<dbReference type="InterPro" id="IPR036388">
    <property type="entry name" value="WH-like_DNA-bd_sf"/>
</dbReference>
<organism evidence="6 7">
    <name type="scientific">Sphaerisporangium album</name>
    <dbReference type="NCBI Taxonomy" id="509200"/>
    <lineage>
        <taxon>Bacteria</taxon>
        <taxon>Bacillati</taxon>
        <taxon>Actinomycetota</taxon>
        <taxon>Actinomycetes</taxon>
        <taxon>Streptosporangiales</taxon>
        <taxon>Streptosporangiaceae</taxon>
        <taxon>Sphaerisporangium</taxon>
    </lineage>
</organism>
<keyword evidence="1" id="KW-0805">Transcription regulation</keyword>
<dbReference type="GO" id="GO:0003677">
    <property type="term" value="F:DNA binding"/>
    <property type="evidence" value="ECO:0007669"/>
    <property type="project" value="UniProtKB-KW"/>
</dbReference>
<dbReference type="SMART" id="SM00895">
    <property type="entry name" value="FCD"/>
    <property type="match status" value="1"/>
</dbReference>
<dbReference type="AlphaFoldDB" id="A0A367F6E7"/>
<name>A0A367F6E7_9ACTN</name>
<keyword evidence="2" id="KW-0238">DNA-binding</keyword>
<dbReference type="InterPro" id="IPR036390">
    <property type="entry name" value="WH_DNA-bd_sf"/>
</dbReference>
<dbReference type="GO" id="GO:0003700">
    <property type="term" value="F:DNA-binding transcription factor activity"/>
    <property type="evidence" value="ECO:0007669"/>
    <property type="project" value="InterPro"/>
</dbReference>
<evidence type="ECO:0000313" key="6">
    <source>
        <dbReference type="EMBL" id="RCG25934.1"/>
    </source>
</evidence>
<dbReference type="Pfam" id="PF07729">
    <property type="entry name" value="FCD"/>
    <property type="match status" value="1"/>
</dbReference>
<dbReference type="SMART" id="SM00345">
    <property type="entry name" value="HTH_GNTR"/>
    <property type="match status" value="1"/>
</dbReference>
<dbReference type="CDD" id="cd07377">
    <property type="entry name" value="WHTH_GntR"/>
    <property type="match status" value="1"/>
</dbReference>
<reference evidence="6 7" key="1">
    <citation type="submission" date="2018-06" db="EMBL/GenBank/DDBJ databases">
        <title>Sphaerisporangium craniellae sp. nov., isolated from a marine sponge in the South China Sea.</title>
        <authorList>
            <person name="Li L."/>
        </authorList>
    </citation>
    <scope>NUCLEOTIDE SEQUENCE [LARGE SCALE GENOMIC DNA]</scope>
    <source>
        <strain evidence="6 7">CCTCC AA 208026</strain>
    </source>
</reference>
<feature type="domain" description="HTH gntR-type" evidence="5">
    <location>
        <begin position="114"/>
        <end position="181"/>
    </location>
</feature>
<dbReference type="InterPro" id="IPR011711">
    <property type="entry name" value="GntR_C"/>
</dbReference>
<gene>
    <name evidence="6" type="ORF">DQ384_30995</name>
</gene>
<sequence length="322" mass="35737">MRWSNWPRRSPRRTGRRRPCPAAVRAPARTPAARAARRPSSPTIDTRGRHRDDRFAGVLLKEEGPVPAVKAGPVRSCPGRRRGERGGASVDLYTTRDDHARRRRGMDTRAGGRVSGATVVYGVLRDWIMSHELAPGTRLNETELAASLSVSRTPLREALRMLLAEGLVNQLSTGGMVVAPLDAEDMRELYVVRAALEGIVAQEACGRLTDADLADLDALIDQMGRLLDYPAEMLRLGRRFHAILLAASGNRRCEQLLRQLRGHLHRYQTITASIEPRRHEAYAEHRAILKALHARDADTAEALMRAHVMAAYTQGLTSHPLE</sequence>
<dbReference type="SUPFAM" id="SSF48008">
    <property type="entry name" value="GntR ligand-binding domain-like"/>
    <property type="match status" value="1"/>
</dbReference>
<dbReference type="EMBL" id="QOIL01000021">
    <property type="protein sequence ID" value="RCG25934.1"/>
    <property type="molecule type" value="Genomic_DNA"/>
</dbReference>
<dbReference type="PRINTS" id="PR00035">
    <property type="entry name" value="HTHGNTR"/>
</dbReference>
<dbReference type="Proteomes" id="UP000253094">
    <property type="component" value="Unassembled WGS sequence"/>
</dbReference>
<dbReference type="OrthoDB" id="5182935at2"/>
<feature type="compositionally biased region" description="Low complexity" evidence="4">
    <location>
        <begin position="20"/>
        <end position="34"/>
    </location>
</feature>
<protein>
    <submittedName>
        <fullName evidence="6">GntR family transcriptional regulator</fullName>
    </submittedName>
</protein>